<dbReference type="PROSITE" id="PS00080">
    <property type="entry name" value="MULTICOPPER_OXIDASE2"/>
    <property type="match status" value="2"/>
</dbReference>
<dbReference type="PANTHER" id="PTHR11709:SF511">
    <property type="entry name" value="LACCASE"/>
    <property type="match status" value="1"/>
</dbReference>
<comment type="caution">
    <text evidence="9">The sequence shown here is derived from an EMBL/GenBank/DDBJ whole genome shotgun (WGS) entry which is preliminary data.</text>
</comment>
<feature type="domain" description="Plastocyanin-like" evidence="6">
    <location>
        <begin position="336"/>
        <end position="508"/>
    </location>
</feature>
<dbReference type="EMBL" id="PQFF01000163">
    <property type="protein sequence ID" value="RHZ77762.1"/>
    <property type="molecule type" value="Genomic_DNA"/>
</dbReference>
<dbReference type="Pfam" id="PF07732">
    <property type="entry name" value="Cu-oxidase_3"/>
    <property type="match status" value="2"/>
</dbReference>
<keyword evidence="4" id="KW-0186">Copper</keyword>
<accession>A0A397ISI6</accession>
<gene>
    <name evidence="9" type="ORF">Glove_173g16</name>
</gene>
<feature type="domain" description="Plastocyanin-like" evidence="7">
    <location>
        <begin position="579"/>
        <end position="702"/>
    </location>
</feature>
<dbReference type="SUPFAM" id="SSF49503">
    <property type="entry name" value="Cupredoxins"/>
    <property type="match status" value="5"/>
</dbReference>
<dbReference type="Pfam" id="PF07731">
    <property type="entry name" value="Cu-oxidase_2"/>
    <property type="match status" value="2"/>
</dbReference>
<evidence type="ECO:0000256" key="2">
    <source>
        <dbReference type="ARBA" id="ARBA00022723"/>
    </source>
</evidence>
<dbReference type="InterPro" id="IPR011706">
    <property type="entry name" value="Cu-oxidase_C"/>
</dbReference>
<dbReference type="STRING" id="1348612.A0A397ISI6"/>
<dbReference type="InterPro" id="IPR002355">
    <property type="entry name" value="Cu_oxidase_Cu_BS"/>
</dbReference>
<dbReference type="PROSITE" id="PS00079">
    <property type="entry name" value="MULTICOPPER_OXIDASE1"/>
    <property type="match status" value="2"/>
</dbReference>
<feature type="domain" description="Plastocyanin-like" evidence="8">
    <location>
        <begin position="235"/>
        <end position="326"/>
    </location>
</feature>
<evidence type="ECO:0000256" key="3">
    <source>
        <dbReference type="ARBA" id="ARBA00023002"/>
    </source>
</evidence>
<dbReference type="FunFam" id="2.60.40.420:FF:000045">
    <property type="entry name" value="Laccase 2"/>
    <property type="match status" value="1"/>
</dbReference>
<dbReference type="Pfam" id="PF00394">
    <property type="entry name" value="Cu-oxidase"/>
    <property type="match status" value="1"/>
</dbReference>
<feature type="chain" id="PRO_5017230857" description="Laccase" evidence="5">
    <location>
        <begin position="22"/>
        <end position="835"/>
    </location>
</feature>
<dbReference type="Proteomes" id="UP000266861">
    <property type="component" value="Unassembled WGS sequence"/>
</dbReference>
<reference evidence="9 10" key="1">
    <citation type="submission" date="2018-08" db="EMBL/GenBank/DDBJ databases">
        <title>Genome and evolution of the arbuscular mycorrhizal fungus Diversispora epigaea (formerly Glomus versiforme) and its bacterial endosymbionts.</title>
        <authorList>
            <person name="Sun X."/>
            <person name="Fei Z."/>
            <person name="Harrison M."/>
        </authorList>
    </citation>
    <scope>NUCLEOTIDE SEQUENCE [LARGE SCALE GENOMIC DNA]</scope>
    <source>
        <strain evidence="9 10">IT104</strain>
    </source>
</reference>
<dbReference type="CDD" id="cd13857">
    <property type="entry name" value="CuRO_1_Diphenol_Ox"/>
    <property type="match status" value="1"/>
</dbReference>
<dbReference type="GO" id="GO:0005507">
    <property type="term" value="F:copper ion binding"/>
    <property type="evidence" value="ECO:0007669"/>
    <property type="project" value="InterPro"/>
</dbReference>
<feature type="domain" description="Plastocyanin-like" evidence="7">
    <location>
        <begin position="737"/>
        <end position="789"/>
    </location>
</feature>
<evidence type="ECO:0000313" key="9">
    <source>
        <dbReference type="EMBL" id="RHZ77762.1"/>
    </source>
</evidence>
<evidence type="ECO:0000259" key="8">
    <source>
        <dbReference type="Pfam" id="PF07732"/>
    </source>
</evidence>
<organism evidence="9 10">
    <name type="scientific">Diversispora epigaea</name>
    <dbReference type="NCBI Taxonomy" id="1348612"/>
    <lineage>
        <taxon>Eukaryota</taxon>
        <taxon>Fungi</taxon>
        <taxon>Fungi incertae sedis</taxon>
        <taxon>Mucoromycota</taxon>
        <taxon>Glomeromycotina</taxon>
        <taxon>Glomeromycetes</taxon>
        <taxon>Diversisporales</taxon>
        <taxon>Diversisporaceae</taxon>
        <taxon>Diversispora</taxon>
    </lineage>
</organism>
<evidence type="ECO:0008006" key="11">
    <source>
        <dbReference type="Google" id="ProtNLM"/>
    </source>
</evidence>
<evidence type="ECO:0000256" key="1">
    <source>
        <dbReference type="ARBA" id="ARBA00010609"/>
    </source>
</evidence>
<evidence type="ECO:0000259" key="7">
    <source>
        <dbReference type="Pfam" id="PF07731"/>
    </source>
</evidence>
<evidence type="ECO:0000259" key="6">
    <source>
        <dbReference type="Pfam" id="PF00394"/>
    </source>
</evidence>
<keyword evidence="5" id="KW-0732">Signal</keyword>
<dbReference type="GO" id="GO:0016491">
    <property type="term" value="F:oxidoreductase activity"/>
    <property type="evidence" value="ECO:0007669"/>
    <property type="project" value="UniProtKB-KW"/>
</dbReference>
<sequence length="835" mass="93605">MKFKIFSIIGVVLCGFYAATASPIVPKEFYELEPRDEPVPYIFDPLPKLTDSSPTTRYYYFELSKTNLSPDGFERPVWTVNGQYPGPLIQANKGDRLVIKVINSLGEAATIHWHGIFQRKTNWYDGVPGQTQCPIPDGISFTYNFTLDQSGTYWYHSHFLAQYVDGLVGPLIVHNPKDDPYYNLCQDEYVVTISDWYHNTTSVLLPLRMAPGYTGLNPVPDAILISGRGQYNCSSPTAGTNKGDRLVIKVINSLGEAATIHWHGIFQRKTNWYDGVPGQTQCPIPDGISFTYNFTLDQSGTYWYHSHFLAQYVDGLVGPLIVHNPKDDPYYNLCQDEYVVTISDWYHNTTSVLLPLRMAPGYTGLNPVPDAILISGRGQYNCSSPTAGSNCNSNVTAATYNVQTGKKYRFRIINTSAYAFFFFSIDDHSLKVIEVEGTPVKDTDAAIVNVLPMHAAQRYSVILTADQPIANYYIRATIPNNCVPRPNNTINNDSYITNATGILHYDGADSNLPTSTPYPLEDLTPCEDLNATAIRPYEDSPPPTNLTDEFVFNITISNNTNNVSVFEINNSSFEVVFNNPSNQRILQNGNFDDFETSQNAYGYDHPDGCVQITLLNSLGTEHPFHLHGHVFWLIAQGNGTDPKNLTTFNLVNPVIRDTATVPGRGHIVIRYIADNPGVWAFHCHIEWHVELGMVAQLIERPTDFSKETLPDDVKALCVAYNSSINEKRSTTLPRNSMAKKLQIDTATVPGRGHIVIRYIADNPGVWAFHCHIEWHVELGMVAQLIERPTDFSKETLPDDVKALCVAYNSSINEKRSTTLPRNSMAKKLQMFRKIK</sequence>
<evidence type="ECO:0000256" key="5">
    <source>
        <dbReference type="SAM" id="SignalP"/>
    </source>
</evidence>
<name>A0A397ISI6_9GLOM</name>
<dbReference type="InterPro" id="IPR033138">
    <property type="entry name" value="Cu_oxidase_CS"/>
</dbReference>
<protein>
    <recommendedName>
        <fullName evidence="11">Laccase</fullName>
    </recommendedName>
</protein>
<keyword evidence="2" id="KW-0479">Metal-binding</keyword>
<dbReference type="PANTHER" id="PTHR11709">
    <property type="entry name" value="MULTI-COPPER OXIDASE"/>
    <property type="match status" value="1"/>
</dbReference>
<proteinExistence type="inferred from homology"/>
<dbReference type="InterPro" id="IPR045087">
    <property type="entry name" value="Cu-oxidase_fam"/>
</dbReference>
<keyword evidence="3" id="KW-0560">Oxidoreductase</keyword>
<dbReference type="Gene3D" id="2.60.40.420">
    <property type="entry name" value="Cupredoxins - blue copper proteins"/>
    <property type="match status" value="5"/>
</dbReference>
<evidence type="ECO:0000256" key="4">
    <source>
        <dbReference type="ARBA" id="ARBA00023008"/>
    </source>
</evidence>
<dbReference type="InterPro" id="IPR011707">
    <property type="entry name" value="Cu-oxidase-like_N"/>
</dbReference>
<dbReference type="InterPro" id="IPR001117">
    <property type="entry name" value="Cu-oxidase_2nd"/>
</dbReference>
<feature type="signal peptide" evidence="5">
    <location>
        <begin position="1"/>
        <end position="21"/>
    </location>
</feature>
<dbReference type="AlphaFoldDB" id="A0A397ISI6"/>
<dbReference type="OrthoDB" id="2121828at2759"/>
<keyword evidence="10" id="KW-1185">Reference proteome</keyword>
<comment type="similarity">
    <text evidence="1">Belongs to the multicopper oxidase family.</text>
</comment>
<dbReference type="InterPro" id="IPR008972">
    <property type="entry name" value="Cupredoxin"/>
</dbReference>
<feature type="domain" description="Plastocyanin-like" evidence="8">
    <location>
        <begin position="64"/>
        <end position="177"/>
    </location>
</feature>
<evidence type="ECO:0000313" key="10">
    <source>
        <dbReference type="Proteomes" id="UP000266861"/>
    </source>
</evidence>